<dbReference type="GeneID" id="34522525"/>
<sequence length="250" mass="27905">MSDALIEASNNVLISTANILDRMMLLSSSSLVLPNNSLVAPLSNILDQDIKVYNKVLDELSVEFMDAEHALQYLKQKLAKEEETKRTQEQQQQQQLQLQQQQAQQQQQKDQQKQVPKEASQPKQEFGDSDMNLDIANLDFGHLIDKDESLEGQKNPGESSDPNDMLSMVYKDDNQDFLADYAIGDAGANDGMDYLTGLDADQNLALQDFNLGDLLTEEGHEAEQDLGLVPDGEMNHLFDEFDILLGNDGA</sequence>
<evidence type="ECO:0000313" key="3">
    <source>
        <dbReference type="Proteomes" id="UP000019384"/>
    </source>
</evidence>
<gene>
    <name evidence="2" type="ORF">KUCA_T00005135001</name>
</gene>
<feature type="region of interest" description="Disordered" evidence="1">
    <location>
        <begin position="103"/>
        <end position="130"/>
    </location>
</feature>
<dbReference type="RefSeq" id="XP_022461137.1">
    <property type="nucleotide sequence ID" value="XM_022606290.1"/>
</dbReference>
<dbReference type="EMBL" id="HG793130">
    <property type="protein sequence ID" value="CDK29148.1"/>
    <property type="molecule type" value="Genomic_DNA"/>
</dbReference>
<keyword evidence="3" id="KW-1185">Reference proteome</keyword>
<protein>
    <submittedName>
        <fullName evidence="2">Uncharacterized protein</fullName>
    </submittedName>
</protein>
<reference evidence="2" key="2">
    <citation type="submission" date="2014-02" db="EMBL/GenBank/DDBJ databases">
        <title>Complete DNA sequence of /Kuraishia capsulata/ illustrates novel genomic features among budding yeasts (/Saccharomycotina/).</title>
        <authorList>
            <person name="Morales L."/>
            <person name="Noel B."/>
            <person name="Porcel B."/>
            <person name="Marcet-Houben M."/>
            <person name="Hullo M-F."/>
            <person name="Sacerdot C."/>
            <person name="Tekaia F."/>
            <person name="Leh-Louis V."/>
            <person name="Despons L."/>
            <person name="Khanna V."/>
            <person name="Aury J-M."/>
            <person name="Barbe V."/>
            <person name="Couloux A."/>
            <person name="Labadie K."/>
            <person name="Pelletier E."/>
            <person name="Souciet J-L."/>
            <person name="Boekhout T."/>
            <person name="Gabaldon T."/>
            <person name="Wincker P."/>
            <person name="Dujon B."/>
        </authorList>
    </citation>
    <scope>NUCLEOTIDE SEQUENCE</scope>
    <source>
        <strain evidence="2">CBS 1993</strain>
    </source>
</reference>
<dbReference type="Proteomes" id="UP000019384">
    <property type="component" value="Unassembled WGS sequence"/>
</dbReference>
<accession>W6MRY4</accession>
<evidence type="ECO:0000313" key="2">
    <source>
        <dbReference type="EMBL" id="CDK29148.1"/>
    </source>
</evidence>
<proteinExistence type="predicted"/>
<dbReference type="AlphaFoldDB" id="W6MRY4"/>
<dbReference type="STRING" id="1382522.W6MRY4"/>
<name>W6MRY4_9ASCO</name>
<organism evidence="2 3">
    <name type="scientific">Kuraishia capsulata CBS 1993</name>
    <dbReference type="NCBI Taxonomy" id="1382522"/>
    <lineage>
        <taxon>Eukaryota</taxon>
        <taxon>Fungi</taxon>
        <taxon>Dikarya</taxon>
        <taxon>Ascomycota</taxon>
        <taxon>Saccharomycotina</taxon>
        <taxon>Pichiomycetes</taxon>
        <taxon>Pichiales</taxon>
        <taxon>Pichiaceae</taxon>
        <taxon>Kuraishia</taxon>
    </lineage>
</organism>
<reference evidence="2" key="1">
    <citation type="submission" date="2013-12" db="EMBL/GenBank/DDBJ databases">
        <authorList>
            <person name="Genoscope - CEA"/>
        </authorList>
    </citation>
    <scope>NUCLEOTIDE SEQUENCE</scope>
    <source>
        <strain evidence="2">CBS 1993</strain>
    </source>
</reference>
<evidence type="ECO:0000256" key="1">
    <source>
        <dbReference type="SAM" id="MobiDB-lite"/>
    </source>
</evidence>
<dbReference type="HOGENOM" id="CLU_1111550_0_0_1"/>